<dbReference type="Proteomes" id="UP001197093">
    <property type="component" value="Unassembled WGS sequence"/>
</dbReference>
<sequence length="306" mass="34082">MSSPAQGGPTVPKDKEKEKKGFGKVLMRMKTVLKKATDPSSRRLSTLGTKAGPSNAAAATTTAAPASEPAQAPAAAEVPAAVEATKIPRSQIFAERAKKIGEMYGLELKPSEWHSTEGHALRVEKPIRMRVHRKCHLCSTSFGLGKECPKCKHPRCKQCPRVPPKRTEAEKEESRKKRAAIIKERAEKAPIIPDWDPTPKKIVLKRPAKTGGQDLYYRKPRQRIRRTPKKDKYPYGYPGDVPSTKTAHYQCAECRHIFSSPPTDEPVCAKCSHAKCDRLTPRKVEPEPDPEILKSIQVKLENMKLK</sequence>
<evidence type="ECO:0000313" key="2">
    <source>
        <dbReference type="EMBL" id="KAG7287728.1"/>
    </source>
</evidence>
<dbReference type="EMBL" id="JAHCVI010000003">
    <property type="protein sequence ID" value="KAG7287728.1"/>
    <property type="molecule type" value="Genomic_DNA"/>
</dbReference>
<evidence type="ECO:0000256" key="1">
    <source>
        <dbReference type="SAM" id="MobiDB-lite"/>
    </source>
</evidence>
<accession>A0AAD4EUB0</accession>
<dbReference type="AlphaFoldDB" id="A0AAD4EUB0"/>
<name>A0AAD4EUB0_9PEZI</name>
<keyword evidence="3" id="KW-1185">Reference proteome</keyword>
<evidence type="ECO:0000313" key="3">
    <source>
        <dbReference type="Proteomes" id="UP001197093"/>
    </source>
</evidence>
<proteinExistence type="predicted"/>
<feature type="compositionally biased region" description="Low complexity" evidence="1">
    <location>
        <begin position="56"/>
        <end position="70"/>
    </location>
</feature>
<reference evidence="2" key="1">
    <citation type="submission" date="2023-02" db="EMBL/GenBank/DDBJ databases">
        <authorList>
            <person name="Palmer J.M."/>
        </authorList>
    </citation>
    <scope>NUCLEOTIDE SEQUENCE</scope>
    <source>
        <strain evidence="2">FW57</strain>
    </source>
</reference>
<gene>
    <name evidence="2" type="ORF">NEMBOFW57_007241</name>
</gene>
<feature type="compositionally biased region" description="Basic and acidic residues" evidence="1">
    <location>
        <begin position="12"/>
        <end position="21"/>
    </location>
</feature>
<organism evidence="2 3">
    <name type="scientific">Staphylotrichum longicolle</name>
    <dbReference type="NCBI Taxonomy" id="669026"/>
    <lineage>
        <taxon>Eukaryota</taxon>
        <taxon>Fungi</taxon>
        <taxon>Dikarya</taxon>
        <taxon>Ascomycota</taxon>
        <taxon>Pezizomycotina</taxon>
        <taxon>Sordariomycetes</taxon>
        <taxon>Sordariomycetidae</taxon>
        <taxon>Sordariales</taxon>
        <taxon>Chaetomiaceae</taxon>
        <taxon>Staphylotrichum</taxon>
    </lineage>
</organism>
<protein>
    <submittedName>
        <fullName evidence="2">Uncharacterized protein</fullName>
    </submittedName>
</protein>
<comment type="caution">
    <text evidence="2">The sequence shown here is derived from an EMBL/GenBank/DDBJ whole genome shotgun (WGS) entry which is preliminary data.</text>
</comment>
<feature type="region of interest" description="Disordered" evidence="1">
    <location>
        <begin position="1"/>
        <end position="70"/>
    </location>
</feature>